<evidence type="ECO:0000256" key="4">
    <source>
        <dbReference type="ARBA" id="ARBA00022723"/>
    </source>
</evidence>
<evidence type="ECO:0000259" key="13">
    <source>
        <dbReference type="Pfam" id="PF01179"/>
    </source>
</evidence>
<dbReference type="PANTHER" id="PTHR10638:SF33">
    <property type="entry name" value="AMINE OXIDASE"/>
    <property type="match status" value="1"/>
</dbReference>
<comment type="cofactor">
    <cofactor evidence="1">
        <name>Cu cation</name>
        <dbReference type="ChEBI" id="CHEBI:23378"/>
    </cofactor>
</comment>
<evidence type="ECO:0000256" key="6">
    <source>
        <dbReference type="ARBA" id="ARBA00023002"/>
    </source>
</evidence>
<evidence type="ECO:0000313" key="17">
    <source>
        <dbReference type="Proteomes" id="UP000799324"/>
    </source>
</evidence>
<comment type="PTM">
    <text evidence="10 11">Topaquinone (TPQ) is generated by copper-dependent autoxidation of a specific tyrosyl residue.</text>
</comment>
<protein>
    <recommendedName>
        <fullName evidence="11">Amine oxidase</fullName>
        <ecNumber evidence="11">1.4.3.-</ecNumber>
    </recommendedName>
</protein>
<dbReference type="EMBL" id="MU004290">
    <property type="protein sequence ID" value="KAF2662264.1"/>
    <property type="molecule type" value="Genomic_DNA"/>
</dbReference>
<evidence type="ECO:0000256" key="3">
    <source>
        <dbReference type="ARBA" id="ARBA00011738"/>
    </source>
</evidence>
<dbReference type="InterPro" id="IPR015800">
    <property type="entry name" value="Cu_amine_oxidase_N2"/>
</dbReference>
<dbReference type="EC" id="1.4.3.-" evidence="11"/>
<dbReference type="GO" id="GO:0048038">
    <property type="term" value="F:quinone binding"/>
    <property type="evidence" value="ECO:0007669"/>
    <property type="project" value="InterPro"/>
</dbReference>
<dbReference type="PANTHER" id="PTHR10638">
    <property type="entry name" value="COPPER AMINE OXIDASE"/>
    <property type="match status" value="1"/>
</dbReference>
<name>A0A6A6TUG6_9PLEO</name>
<evidence type="ECO:0000256" key="11">
    <source>
        <dbReference type="RuleBase" id="RU000672"/>
    </source>
</evidence>
<keyword evidence="7 11" id="KW-0186">Copper</keyword>
<comment type="similarity">
    <text evidence="2 11">Belongs to the copper/topaquinone oxidase family.</text>
</comment>
<evidence type="ECO:0000256" key="12">
    <source>
        <dbReference type="SAM" id="MobiDB-lite"/>
    </source>
</evidence>
<evidence type="ECO:0000256" key="1">
    <source>
        <dbReference type="ARBA" id="ARBA00001935"/>
    </source>
</evidence>
<dbReference type="OrthoDB" id="5379943at2759"/>
<dbReference type="Pfam" id="PF02728">
    <property type="entry name" value="Cu_amine_oxidN3"/>
    <property type="match status" value="1"/>
</dbReference>
<dbReference type="SUPFAM" id="SSF54416">
    <property type="entry name" value="Amine oxidase N-terminal region"/>
    <property type="match status" value="2"/>
</dbReference>
<keyword evidence="6 11" id="KW-0560">Oxidoreductase</keyword>
<dbReference type="InterPro" id="IPR015802">
    <property type="entry name" value="Cu_amine_oxidase_N3"/>
</dbReference>
<dbReference type="Pfam" id="PF01179">
    <property type="entry name" value="Cu_amine_oxid"/>
    <property type="match status" value="1"/>
</dbReference>
<dbReference type="Gene3D" id="2.70.98.20">
    <property type="entry name" value="Copper amine oxidase, catalytic domain"/>
    <property type="match status" value="1"/>
</dbReference>
<keyword evidence="8" id="KW-1015">Disulfide bond</keyword>
<feature type="domain" description="Copper amine oxidase catalytic" evidence="13">
    <location>
        <begin position="252"/>
        <end position="653"/>
    </location>
</feature>
<dbReference type="InterPro" id="IPR000269">
    <property type="entry name" value="Cu_amine_oxidase"/>
</dbReference>
<dbReference type="GO" id="GO:0005507">
    <property type="term" value="F:copper ion binding"/>
    <property type="evidence" value="ECO:0007669"/>
    <property type="project" value="InterPro"/>
</dbReference>
<dbReference type="SUPFAM" id="SSF49998">
    <property type="entry name" value="Amine oxidase catalytic domain"/>
    <property type="match status" value="1"/>
</dbReference>
<evidence type="ECO:0000259" key="15">
    <source>
        <dbReference type="Pfam" id="PF02728"/>
    </source>
</evidence>
<dbReference type="Proteomes" id="UP000799324">
    <property type="component" value="Unassembled WGS sequence"/>
</dbReference>
<keyword evidence="17" id="KW-1185">Reference proteome</keyword>
<reference evidence="16" key="1">
    <citation type="journal article" date="2020" name="Stud. Mycol.">
        <title>101 Dothideomycetes genomes: a test case for predicting lifestyles and emergence of pathogens.</title>
        <authorList>
            <person name="Haridas S."/>
            <person name="Albert R."/>
            <person name="Binder M."/>
            <person name="Bloem J."/>
            <person name="Labutti K."/>
            <person name="Salamov A."/>
            <person name="Andreopoulos B."/>
            <person name="Baker S."/>
            <person name="Barry K."/>
            <person name="Bills G."/>
            <person name="Bluhm B."/>
            <person name="Cannon C."/>
            <person name="Castanera R."/>
            <person name="Culley D."/>
            <person name="Daum C."/>
            <person name="Ezra D."/>
            <person name="Gonzalez J."/>
            <person name="Henrissat B."/>
            <person name="Kuo A."/>
            <person name="Liang C."/>
            <person name="Lipzen A."/>
            <person name="Lutzoni F."/>
            <person name="Magnuson J."/>
            <person name="Mondo S."/>
            <person name="Nolan M."/>
            <person name="Ohm R."/>
            <person name="Pangilinan J."/>
            <person name="Park H.-J."/>
            <person name="Ramirez L."/>
            <person name="Alfaro M."/>
            <person name="Sun H."/>
            <person name="Tritt A."/>
            <person name="Yoshinaga Y."/>
            <person name="Zwiers L.-H."/>
            <person name="Turgeon B."/>
            <person name="Goodwin S."/>
            <person name="Spatafora J."/>
            <person name="Crous P."/>
            <person name="Grigoriev I."/>
        </authorList>
    </citation>
    <scope>NUCLEOTIDE SEQUENCE</scope>
    <source>
        <strain evidence="16">CBS 122681</strain>
    </source>
</reference>
<gene>
    <name evidence="16" type="ORF">K491DRAFT_686750</name>
</gene>
<dbReference type="InterPro" id="IPR016182">
    <property type="entry name" value="Cu_amine_oxidase_N-reg"/>
</dbReference>
<feature type="active site" description="Schiff-base intermediate with substrate; via topaquinone" evidence="9">
    <location>
        <position position="410"/>
    </location>
</feature>
<feature type="active site" description="Proton acceptor" evidence="9">
    <location>
        <position position="326"/>
    </location>
</feature>
<evidence type="ECO:0000256" key="2">
    <source>
        <dbReference type="ARBA" id="ARBA00007983"/>
    </source>
</evidence>
<accession>A0A6A6TUG6</accession>
<evidence type="ECO:0000256" key="7">
    <source>
        <dbReference type="ARBA" id="ARBA00023008"/>
    </source>
</evidence>
<comment type="cofactor">
    <cofactor evidence="11">
        <name>Cu cation</name>
        <dbReference type="ChEBI" id="CHEBI:23378"/>
    </cofactor>
    <text evidence="11">Contains 1 topaquinone per subunit.</text>
</comment>
<dbReference type="PROSITE" id="PS01164">
    <property type="entry name" value="COPPER_AMINE_OXID_1"/>
    <property type="match status" value="1"/>
</dbReference>
<evidence type="ECO:0000313" key="16">
    <source>
        <dbReference type="EMBL" id="KAF2662264.1"/>
    </source>
</evidence>
<dbReference type="AlphaFoldDB" id="A0A6A6TUG6"/>
<organism evidence="16 17">
    <name type="scientific">Lophiostoma macrostomum CBS 122681</name>
    <dbReference type="NCBI Taxonomy" id="1314788"/>
    <lineage>
        <taxon>Eukaryota</taxon>
        <taxon>Fungi</taxon>
        <taxon>Dikarya</taxon>
        <taxon>Ascomycota</taxon>
        <taxon>Pezizomycotina</taxon>
        <taxon>Dothideomycetes</taxon>
        <taxon>Pleosporomycetidae</taxon>
        <taxon>Pleosporales</taxon>
        <taxon>Lophiostomataceae</taxon>
        <taxon>Lophiostoma</taxon>
    </lineage>
</organism>
<feature type="modified residue" description="2',4',5'-topaquinone" evidence="10">
    <location>
        <position position="410"/>
    </location>
</feature>
<comment type="subunit">
    <text evidence="3">Homodimer.</text>
</comment>
<dbReference type="InterPro" id="IPR015798">
    <property type="entry name" value="Cu_amine_oxidase_C"/>
</dbReference>
<dbReference type="FunFam" id="2.70.98.20:FF:000001">
    <property type="entry name" value="Amine oxidase"/>
    <property type="match status" value="1"/>
</dbReference>
<sequence>MGLSRGSQSQSVTERAVSVDMAVHPFADLSVSEIDQARRLIQSLHPNVLLSFKAITLEEPNKQHMLDYLEAEHGGAAKPNPPPRMAYCPYYLRGTTDLRTAWVNLTKGTVAKTEKLDPEFHGNVDFAEVVEVEQVVMQDPAVHAEIAKLELPDHLEVIPEPWGFGSDGVDDARRLYQIYMFVREKGKPDYNHYAHPLSFSPVFDPVLGRIIRIEQIPTGAGHETKDVEPFKMTPSNEYVPEEVTPRGDLKPLHVAQPEGPSFSISQDRVLRWQKWQMRLSFNYREGLVLRDVRYDGKPLFYRVSLSEMTVPYGDPRSPYHRKMAFDLGDVGAGMVANNLSLGCDCLGHIAYLDGLLCDREGTPVRKENAVCIHEQDGGIGWKHSNYRTERACVTRKRELVLQSILTVSNYEYILAFVFNQAAEFEYEVRATGILSTAAIDEGITVDYGTVVHPGVLAAHHQHILSLRIDPALGSYRQGNRLTYTEAHAMAMDSENPFGNGYRAISTPVKLAGGLDLDTSKSRTFAIQNVGMKNPINSLPASYKIQVPPVQPLLAHPDSFHYRRAEFADHSIYVTKYADDELFCGGKFTNQSRGGTGIKNWVSRGDNVLDEDIVVWVQFGLNHIPRIEDFPVMPCETVKVHLKPVNFFTRNPALDVPPSSQHANRSVLVSQDAANGCCGGKL</sequence>
<feature type="region of interest" description="Disordered" evidence="12">
    <location>
        <begin position="222"/>
        <end position="244"/>
    </location>
</feature>
<feature type="domain" description="Copper amine oxidase N2-terminal" evidence="14">
    <location>
        <begin position="24"/>
        <end position="88"/>
    </location>
</feature>
<feature type="domain" description="Copper amine oxidase N3-terminal" evidence="15">
    <location>
        <begin position="124"/>
        <end position="214"/>
    </location>
</feature>
<keyword evidence="4 11" id="KW-0479">Metal-binding</keyword>
<dbReference type="GO" id="GO:0008131">
    <property type="term" value="F:primary methylamine oxidase activity"/>
    <property type="evidence" value="ECO:0007669"/>
    <property type="project" value="InterPro"/>
</dbReference>
<evidence type="ECO:0000256" key="5">
    <source>
        <dbReference type="ARBA" id="ARBA00022772"/>
    </source>
</evidence>
<dbReference type="Gene3D" id="3.10.450.40">
    <property type="match status" value="2"/>
</dbReference>
<dbReference type="GO" id="GO:0009308">
    <property type="term" value="P:amine metabolic process"/>
    <property type="evidence" value="ECO:0007669"/>
    <property type="project" value="UniProtKB-UniRule"/>
</dbReference>
<dbReference type="InterPro" id="IPR049948">
    <property type="entry name" value="Cu_Am_ox_TPQ-bd"/>
</dbReference>
<evidence type="ECO:0000256" key="8">
    <source>
        <dbReference type="ARBA" id="ARBA00023157"/>
    </source>
</evidence>
<evidence type="ECO:0000256" key="9">
    <source>
        <dbReference type="PIRSR" id="PIRSR600269-50"/>
    </source>
</evidence>
<proteinExistence type="inferred from homology"/>
<dbReference type="Pfam" id="PF02727">
    <property type="entry name" value="Cu_amine_oxidN2"/>
    <property type="match status" value="1"/>
</dbReference>
<evidence type="ECO:0000256" key="10">
    <source>
        <dbReference type="PIRSR" id="PIRSR600269-51"/>
    </source>
</evidence>
<keyword evidence="5 9" id="KW-0801">TPQ</keyword>
<evidence type="ECO:0000259" key="14">
    <source>
        <dbReference type="Pfam" id="PF02727"/>
    </source>
</evidence>
<dbReference type="InterPro" id="IPR036460">
    <property type="entry name" value="Cu_amine_oxidase_C_sf"/>
</dbReference>